<protein>
    <submittedName>
        <fullName evidence="1">Uncharacterized protein</fullName>
    </submittedName>
</protein>
<name>A0A822ZJ35_NELNU</name>
<accession>A0A822ZJ35</accession>
<keyword evidence="2" id="KW-1185">Reference proteome</keyword>
<comment type="caution">
    <text evidence="1">The sequence shown here is derived from an EMBL/GenBank/DDBJ whole genome shotgun (WGS) entry which is preliminary data.</text>
</comment>
<evidence type="ECO:0000313" key="2">
    <source>
        <dbReference type="Proteomes" id="UP000607653"/>
    </source>
</evidence>
<reference evidence="1 2" key="1">
    <citation type="journal article" date="2020" name="Mol. Biol. Evol.">
        <title>Distinct Expression and Methylation Patterns for Genes with Different Fates following a Single Whole-Genome Duplication in Flowering Plants.</title>
        <authorList>
            <person name="Shi T."/>
            <person name="Rahmani R.S."/>
            <person name="Gugger P.F."/>
            <person name="Wang M."/>
            <person name="Li H."/>
            <person name="Zhang Y."/>
            <person name="Li Z."/>
            <person name="Wang Q."/>
            <person name="Van de Peer Y."/>
            <person name="Marchal K."/>
            <person name="Chen J."/>
        </authorList>
    </citation>
    <scope>NUCLEOTIDE SEQUENCE [LARGE SCALE GENOMIC DNA]</scope>
    <source>
        <tissue evidence="1">Leaf</tissue>
    </source>
</reference>
<organism evidence="1 2">
    <name type="scientific">Nelumbo nucifera</name>
    <name type="common">Sacred lotus</name>
    <dbReference type="NCBI Taxonomy" id="4432"/>
    <lineage>
        <taxon>Eukaryota</taxon>
        <taxon>Viridiplantae</taxon>
        <taxon>Streptophyta</taxon>
        <taxon>Embryophyta</taxon>
        <taxon>Tracheophyta</taxon>
        <taxon>Spermatophyta</taxon>
        <taxon>Magnoliopsida</taxon>
        <taxon>Proteales</taxon>
        <taxon>Nelumbonaceae</taxon>
        <taxon>Nelumbo</taxon>
    </lineage>
</organism>
<proteinExistence type="predicted"/>
<dbReference type="EMBL" id="DUZY01000006">
    <property type="protein sequence ID" value="DAD43465.1"/>
    <property type="molecule type" value="Genomic_DNA"/>
</dbReference>
<dbReference type="AlphaFoldDB" id="A0A822ZJ35"/>
<sequence>MNTKKKTIFLEHGSSPNGVTILEALAVSFEMDGGDDSPFAP</sequence>
<gene>
    <name evidence="1" type="ORF">HUJ06_001695</name>
</gene>
<dbReference type="Proteomes" id="UP000607653">
    <property type="component" value="Unassembled WGS sequence"/>
</dbReference>
<evidence type="ECO:0000313" key="1">
    <source>
        <dbReference type="EMBL" id="DAD43465.1"/>
    </source>
</evidence>